<dbReference type="Proteomes" id="UP000724584">
    <property type="component" value="Unassembled WGS sequence"/>
</dbReference>
<reference evidence="1 2" key="1">
    <citation type="journal article" date="2021" name="Nat. Commun.">
        <title>Genetic determinants of endophytism in the Arabidopsis root mycobiome.</title>
        <authorList>
            <person name="Mesny F."/>
            <person name="Miyauchi S."/>
            <person name="Thiergart T."/>
            <person name="Pickel B."/>
            <person name="Atanasova L."/>
            <person name="Karlsson M."/>
            <person name="Huettel B."/>
            <person name="Barry K.W."/>
            <person name="Haridas S."/>
            <person name="Chen C."/>
            <person name="Bauer D."/>
            <person name="Andreopoulos W."/>
            <person name="Pangilinan J."/>
            <person name="LaButti K."/>
            <person name="Riley R."/>
            <person name="Lipzen A."/>
            <person name="Clum A."/>
            <person name="Drula E."/>
            <person name="Henrissat B."/>
            <person name="Kohler A."/>
            <person name="Grigoriev I.V."/>
            <person name="Martin F.M."/>
            <person name="Hacquard S."/>
        </authorList>
    </citation>
    <scope>NUCLEOTIDE SEQUENCE [LARGE SCALE GENOMIC DNA]</scope>
    <source>
        <strain evidence="1 2">MPI-SDFR-AT-0079</strain>
    </source>
</reference>
<accession>A0ACB7PDD3</accession>
<evidence type="ECO:0000313" key="2">
    <source>
        <dbReference type="Proteomes" id="UP000724584"/>
    </source>
</evidence>
<keyword evidence="2" id="KW-1185">Reference proteome</keyword>
<proteinExistence type="predicted"/>
<evidence type="ECO:0000313" key="1">
    <source>
        <dbReference type="EMBL" id="KAH6637201.1"/>
    </source>
</evidence>
<protein>
    <submittedName>
        <fullName evidence="1">Uncharacterized protein</fullName>
    </submittedName>
</protein>
<comment type="caution">
    <text evidence="1">The sequence shown here is derived from an EMBL/GenBank/DDBJ whole genome shotgun (WGS) entry which is preliminary data.</text>
</comment>
<sequence>MLSSMILALLLPSALAFATPRAAGVIGRQEVDDCGCERSADKGGRWGDRPSWIIGIEVCRELYGGQYCSPPIADKLLCVFSEDQAACSCVAQAAEKWEFPVESGGWYMPDITCKRGNATIVE</sequence>
<dbReference type="EMBL" id="JAGIZQ010000003">
    <property type="protein sequence ID" value="KAH6637201.1"/>
    <property type="molecule type" value="Genomic_DNA"/>
</dbReference>
<gene>
    <name evidence="1" type="ORF">F5144DRAFT_611801</name>
</gene>
<organism evidence="1 2">
    <name type="scientific">Chaetomium tenue</name>
    <dbReference type="NCBI Taxonomy" id="1854479"/>
    <lineage>
        <taxon>Eukaryota</taxon>
        <taxon>Fungi</taxon>
        <taxon>Dikarya</taxon>
        <taxon>Ascomycota</taxon>
        <taxon>Pezizomycotina</taxon>
        <taxon>Sordariomycetes</taxon>
        <taxon>Sordariomycetidae</taxon>
        <taxon>Sordariales</taxon>
        <taxon>Chaetomiaceae</taxon>
        <taxon>Chaetomium</taxon>
    </lineage>
</organism>
<name>A0ACB7PDD3_9PEZI</name>